<dbReference type="SUPFAM" id="SSF88723">
    <property type="entry name" value="PIN domain-like"/>
    <property type="match status" value="1"/>
</dbReference>
<dbReference type="PROSITE" id="PS00447">
    <property type="entry name" value="DNA_POLYMERASE_A"/>
    <property type="match status" value="1"/>
</dbReference>
<protein>
    <recommendedName>
        <fullName evidence="2">DNA-directed DNA polymerase</fullName>
        <ecNumber evidence="2">2.7.7.7</ecNumber>
    </recommendedName>
</protein>
<dbReference type="GO" id="GO:0003677">
    <property type="term" value="F:DNA binding"/>
    <property type="evidence" value="ECO:0007669"/>
    <property type="project" value="UniProtKB-KW"/>
</dbReference>
<dbReference type="InterPro" id="IPR019760">
    <property type="entry name" value="DNA-dir_DNA_pol_A_CS"/>
</dbReference>
<evidence type="ECO:0000256" key="9">
    <source>
        <dbReference type="ARBA" id="ARBA00022839"/>
    </source>
</evidence>
<dbReference type="Pfam" id="PF02739">
    <property type="entry name" value="5_3_exonuc_N"/>
    <property type="match status" value="1"/>
</dbReference>
<dbReference type="InterPro" id="IPR036397">
    <property type="entry name" value="RNaseH_sf"/>
</dbReference>
<evidence type="ECO:0000259" key="16">
    <source>
        <dbReference type="SMART" id="SM00482"/>
    </source>
</evidence>
<proteinExistence type="inferred from homology"/>
<dbReference type="SMART" id="SM00474">
    <property type="entry name" value="35EXOc"/>
    <property type="match status" value="1"/>
</dbReference>
<dbReference type="SUPFAM" id="SSF47807">
    <property type="entry name" value="5' to 3' exonuclease, C-terminal subdomain"/>
    <property type="match status" value="1"/>
</dbReference>
<evidence type="ECO:0000259" key="14">
    <source>
        <dbReference type="SMART" id="SM00474"/>
    </source>
</evidence>
<organism evidence="17 18">
    <name type="scientific">Lasius niger</name>
    <name type="common">Black garden ant</name>
    <dbReference type="NCBI Taxonomy" id="67767"/>
    <lineage>
        <taxon>Eukaryota</taxon>
        <taxon>Metazoa</taxon>
        <taxon>Ecdysozoa</taxon>
        <taxon>Arthropoda</taxon>
        <taxon>Hexapoda</taxon>
        <taxon>Insecta</taxon>
        <taxon>Pterygota</taxon>
        <taxon>Neoptera</taxon>
        <taxon>Endopterygota</taxon>
        <taxon>Hymenoptera</taxon>
        <taxon>Apocrita</taxon>
        <taxon>Aculeata</taxon>
        <taxon>Formicoidea</taxon>
        <taxon>Formicidae</taxon>
        <taxon>Formicinae</taxon>
        <taxon>Lasius</taxon>
        <taxon>Lasius</taxon>
    </lineage>
</organism>
<dbReference type="OrthoDB" id="2320933at2759"/>
<dbReference type="Gene3D" id="3.30.420.10">
    <property type="entry name" value="Ribonuclease H-like superfamily/Ribonuclease H"/>
    <property type="match status" value="1"/>
</dbReference>
<dbReference type="AlphaFoldDB" id="A0A0J7KD97"/>
<keyword evidence="8" id="KW-0378">Hydrolase</keyword>
<keyword evidence="18" id="KW-1185">Reference proteome</keyword>
<dbReference type="FunFam" id="1.10.150.20:FF:000003">
    <property type="entry name" value="DNA polymerase I"/>
    <property type="match status" value="1"/>
</dbReference>
<dbReference type="InterPro" id="IPR018320">
    <property type="entry name" value="DNA_polymerase_1"/>
</dbReference>
<keyword evidence="5" id="KW-0235">DNA replication</keyword>
<dbReference type="InterPro" id="IPR002421">
    <property type="entry name" value="5-3_exonuclease"/>
</dbReference>
<keyword evidence="12" id="KW-0234">DNA repair</keyword>
<dbReference type="SMART" id="SM00279">
    <property type="entry name" value="HhH2"/>
    <property type="match status" value="1"/>
</dbReference>
<dbReference type="Gene3D" id="1.20.1060.10">
    <property type="entry name" value="Taq DNA Polymerase, Chain T, domain 4"/>
    <property type="match status" value="1"/>
</dbReference>
<keyword evidence="7" id="KW-0227">DNA damage</keyword>
<feature type="domain" description="3'-5' exonuclease" evidence="14">
    <location>
        <begin position="334"/>
        <end position="530"/>
    </location>
</feature>
<keyword evidence="6" id="KW-0540">Nuclease</keyword>
<dbReference type="SMART" id="SM00482">
    <property type="entry name" value="POLAc"/>
    <property type="match status" value="1"/>
</dbReference>
<dbReference type="InterPro" id="IPR008918">
    <property type="entry name" value="HhH2"/>
</dbReference>
<evidence type="ECO:0000259" key="15">
    <source>
        <dbReference type="SMART" id="SM00475"/>
    </source>
</evidence>
<dbReference type="GO" id="GO:0003887">
    <property type="term" value="F:DNA-directed DNA polymerase activity"/>
    <property type="evidence" value="ECO:0007669"/>
    <property type="project" value="UniProtKB-KW"/>
</dbReference>
<dbReference type="FunFam" id="1.10.150.20:FF:000002">
    <property type="entry name" value="DNA polymerase I"/>
    <property type="match status" value="1"/>
</dbReference>
<keyword evidence="4" id="KW-0548">Nucleotidyltransferase</keyword>
<dbReference type="SUPFAM" id="SSF56672">
    <property type="entry name" value="DNA/RNA polymerases"/>
    <property type="match status" value="1"/>
</dbReference>
<evidence type="ECO:0000256" key="12">
    <source>
        <dbReference type="ARBA" id="ARBA00023204"/>
    </source>
</evidence>
<dbReference type="InterPro" id="IPR002562">
    <property type="entry name" value="3'-5'_exonuclease_dom"/>
</dbReference>
<accession>A0A0J7KD97</accession>
<dbReference type="InterPro" id="IPR020046">
    <property type="entry name" value="5-3_exonucl_a-hlix_arch_N"/>
</dbReference>
<evidence type="ECO:0000313" key="17">
    <source>
        <dbReference type="EMBL" id="KMQ88174.1"/>
    </source>
</evidence>
<evidence type="ECO:0000256" key="8">
    <source>
        <dbReference type="ARBA" id="ARBA00022801"/>
    </source>
</evidence>
<dbReference type="GO" id="GO:0006302">
    <property type="term" value="P:double-strand break repair"/>
    <property type="evidence" value="ECO:0007669"/>
    <property type="project" value="TreeGrafter"/>
</dbReference>
<evidence type="ECO:0000313" key="18">
    <source>
        <dbReference type="Proteomes" id="UP000036403"/>
    </source>
</evidence>
<dbReference type="InterPro" id="IPR002298">
    <property type="entry name" value="DNA_polymerase_A"/>
</dbReference>
<dbReference type="EC" id="2.7.7.7" evidence="2"/>
<dbReference type="InterPro" id="IPR029060">
    <property type="entry name" value="PIN-like_dom_sf"/>
</dbReference>
<name>A0A0J7KD97_LASNI</name>
<reference evidence="17 18" key="1">
    <citation type="submission" date="2015-04" db="EMBL/GenBank/DDBJ databases">
        <title>Lasius niger genome sequencing.</title>
        <authorList>
            <person name="Konorov E.A."/>
            <person name="Nikitin M.A."/>
            <person name="Kirill M.V."/>
            <person name="Chang P."/>
        </authorList>
    </citation>
    <scope>NUCLEOTIDE SEQUENCE [LARGE SCALE GENOMIC DNA]</scope>
    <source>
        <tissue evidence="17">Whole</tissue>
    </source>
</reference>
<dbReference type="Gene3D" id="3.30.70.370">
    <property type="match status" value="1"/>
</dbReference>
<evidence type="ECO:0000256" key="10">
    <source>
        <dbReference type="ARBA" id="ARBA00022932"/>
    </source>
</evidence>
<comment type="similarity">
    <text evidence="1">Belongs to the DNA polymerase type-A family.</text>
</comment>
<evidence type="ECO:0000256" key="13">
    <source>
        <dbReference type="ARBA" id="ARBA00049244"/>
    </source>
</evidence>
<dbReference type="PANTHER" id="PTHR10133">
    <property type="entry name" value="DNA POLYMERASE I"/>
    <property type="match status" value="1"/>
</dbReference>
<dbReference type="PRINTS" id="PR00868">
    <property type="entry name" value="DNAPOLI"/>
</dbReference>
<evidence type="ECO:0000256" key="6">
    <source>
        <dbReference type="ARBA" id="ARBA00022722"/>
    </source>
</evidence>
<dbReference type="FunFam" id="1.20.1060.10:FF:000001">
    <property type="entry name" value="DNA polymerase I"/>
    <property type="match status" value="1"/>
</dbReference>
<dbReference type="CDD" id="cd08637">
    <property type="entry name" value="DNA_pol_A_pol_I_C"/>
    <property type="match status" value="1"/>
</dbReference>
<dbReference type="InterPro" id="IPR043502">
    <property type="entry name" value="DNA/RNA_pol_sf"/>
</dbReference>
<evidence type="ECO:0000256" key="3">
    <source>
        <dbReference type="ARBA" id="ARBA00022679"/>
    </source>
</evidence>
<dbReference type="GO" id="GO:0042575">
    <property type="term" value="C:DNA polymerase complex"/>
    <property type="evidence" value="ECO:0007669"/>
    <property type="project" value="UniProtKB-ARBA"/>
</dbReference>
<dbReference type="InterPro" id="IPR012337">
    <property type="entry name" value="RNaseH-like_sf"/>
</dbReference>
<sequence>MNLSSLDDFDKAGEKAEDVKKLLLIDASGFIFRAFFAFPPLNAPDGTPVNAVYGFCNMLLRTLKKHPDWAIGVVFDSSRKTFRSEIYSEYKAHRPPAPEDLIPQFALIREASEAFGLPPIELEGWEADDLMASYAKEALKNGQPCKLISSDKDLMQLVRPGVELEDPMKQRIVGIPEVEKKFGVPPNLVTAAQSLIGDSTDNVPGVPGIGPKNAAQLIHEYGGLEEILAAAPEMKKSKRRDNLIEFAEQARISLKLVTLDEDAPLPVPISGLKHAEIKSEKLQAWLDRLGFTSLISKLCTGSVSSPNRAQSAVTKKEIPVENVEDEAEAEWGNYQLIEKEAQLLTLIEKIKISGKVGLWGQPLFQDRFIAGIGGIALAPEKGEAALILFPSEGEEVGDLLAEAPEMPLLPKEKILSLLNPIFTDHSILKIFYDRKEQNRLLKKAGFEVIEPSADVQLISYVQSMGEFSHKLEKMTERDLQKELSDYGDKADRQRQKRSLLEIKPEEALAYCGMRADAILRLWYILQPALRGKKALSFYEETDLPLSKVLEIVEDRGILVDKMELAKISKELTERMEVLSGKVFEAAGRSFTLGSPKQLGEVLFDELGLPAPKKTKTGAWSTDASILEELSDKGYAICSHILEWRQLDKLKNTYADALPKEINPETGRVHTNYQIALTSTGRFSSIAPNLQNIPIRSAEGARIRSAFIAPKGRKLISADYSQIELRLMAIVAEVEPLLEAFRLGQDIHARTASEVFNLPLEGMDPLVRRQAKAINFGIIYGISAFGLARQLQISNGEAKKYIEAYFTRYPGILDYMESTKDFAKEHAYVLTPFGRKCHIPEIQAKGPRRAGAERQAINAPLQGGAAEIMRRAMIAVEKRLSKSGLDGKMILQVHDELLFEASDADAEKVAQIAKEEMENVVNLPVKLEVETGIAQNWAAAH</sequence>
<dbReference type="SMART" id="SM00475">
    <property type="entry name" value="53EXOc"/>
    <property type="match status" value="1"/>
</dbReference>
<keyword evidence="10" id="KW-0239">DNA-directed DNA polymerase</keyword>
<dbReference type="Gene3D" id="1.10.150.20">
    <property type="entry name" value="5' to 3' exonuclease, C-terminal subdomain"/>
    <property type="match status" value="2"/>
</dbReference>
<evidence type="ECO:0000256" key="1">
    <source>
        <dbReference type="ARBA" id="ARBA00007705"/>
    </source>
</evidence>
<dbReference type="GO" id="GO:0008408">
    <property type="term" value="F:3'-5' exonuclease activity"/>
    <property type="evidence" value="ECO:0007669"/>
    <property type="project" value="InterPro"/>
</dbReference>
<dbReference type="GO" id="GO:0008409">
    <property type="term" value="F:5'-3' exonuclease activity"/>
    <property type="evidence" value="ECO:0007669"/>
    <property type="project" value="InterPro"/>
</dbReference>
<keyword evidence="11" id="KW-0238">DNA-binding</keyword>
<evidence type="ECO:0000256" key="4">
    <source>
        <dbReference type="ARBA" id="ARBA00022695"/>
    </source>
</evidence>
<keyword evidence="3" id="KW-0808">Transferase</keyword>
<dbReference type="PaxDb" id="67767-A0A0J7KD97"/>
<evidence type="ECO:0000256" key="7">
    <source>
        <dbReference type="ARBA" id="ARBA00022763"/>
    </source>
</evidence>
<dbReference type="NCBIfam" id="TIGR00593">
    <property type="entry name" value="pola"/>
    <property type="match status" value="1"/>
</dbReference>
<comment type="caution">
    <text evidence="17">The sequence shown here is derived from an EMBL/GenBank/DDBJ whole genome shotgun (WGS) entry which is preliminary data.</text>
</comment>
<feature type="domain" description="DNA-directed DNA polymerase family A palm" evidence="16">
    <location>
        <begin position="699"/>
        <end position="904"/>
    </location>
</feature>
<evidence type="ECO:0000256" key="11">
    <source>
        <dbReference type="ARBA" id="ARBA00023125"/>
    </source>
</evidence>
<dbReference type="Proteomes" id="UP000036403">
    <property type="component" value="Unassembled WGS sequence"/>
</dbReference>
<dbReference type="STRING" id="67767.A0A0J7KD97"/>
<evidence type="ECO:0000256" key="5">
    <source>
        <dbReference type="ARBA" id="ARBA00022705"/>
    </source>
</evidence>
<dbReference type="PANTHER" id="PTHR10133:SF27">
    <property type="entry name" value="DNA POLYMERASE NU"/>
    <property type="match status" value="1"/>
</dbReference>
<dbReference type="Pfam" id="PF01367">
    <property type="entry name" value="5_3_exonuc"/>
    <property type="match status" value="1"/>
</dbReference>
<dbReference type="InterPro" id="IPR001098">
    <property type="entry name" value="DNA-dir_DNA_pol_A_palm_dom"/>
</dbReference>
<dbReference type="InterPro" id="IPR036279">
    <property type="entry name" value="5-3_exonuclease_C_sf"/>
</dbReference>
<dbReference type="Pfam" id="PF00476">
    <property type="entry name" value="DNA_pol_A"/>
    <property type="match status" value="1"/>
</dbReference>
<feature type="domain" description="5'-3' exonuclease" evidence="15">
    <location>
        <begin position="20"/>
        <end position="275"/>
    </location>
</feature>
<comment type="catalytic activity">
    <reaction evidence="13">
        <text>DNA(n) + a 2'-deoxyribonucleoside 5'-triphosphate = DNA(n+1) + diphosphate</text>
        <dbReference type="Rhea" id="RHEA:22508"/>
        <dbReference type="Rhea" id="RHEA-COMP:17339"/>
        <dbReference type="Rhea" id="RHEA-COMP:17340"/>
        <dbReference type="ChEBI" id="CHEBI:33019"/>
        <dbReference type="ChEBI" id="CHEBI:61560"/>
        <dbReference type="ChEBI" id="CHEBI:173112"/>
        <dbReference type="EC" id="2.7.7.7"/>
    </reaction>
</comment>
<dbReference type="CDD" id="cd09859">
    <property type="entry name" value="PIN_53EXO"/>
    <property type="match status" value="1"/>
</dbReference>
<evidence type="ECO:0000256" key="2">
    <source>
        <dbReference type="ARBA" id="ARBA00012417"/>
    </source>
</evidence>
<dbReference type="SUPFAM" id="SSF53098">
    <property type="entry name" value="Ribonuclease H-like"/>
    <property type="match status" value="1"/>
</dbReference>
<dbReference type="CDD" id="cd09898">
    <property type="entry name" value="H3TH_53EXO"/>
    <property type="match status" value="1"/>
</dbReference>
<dbReference type="Gene3D" id="3.40.50.1010">
    <property type="entry name" value="5'-nuclease"/>
    <property type="match status" value="1"/>
</dbReference>
<dbReference type="NCBIfam" id="NF004397">
    <property type="entry name" value="PRK05755.1"/>
    <property type="match status" value="1"/>
</dbReference>
<dbReference type="EMBL" id="LBMM01009391">
    <property type="protein sequence ID" value="KMQ88174.1"/>
    <property type="molecule type" value="Genomic_DNA"/>
</dbReference>
<keyword evidence="9" id="KW-0269">Exonuclease</keyword>
<dbReference type="Pfam" id="PF01612">
    <property type="entry name" value="DNA_pol_A_exo1"/>
    <property type="match status" value="1"/>
</dbReference>
<dbReference type="GO" id="GO:0006261">
    <property type="term" value="P:DNA-templated DNA replication"/>
    <property type="evidence" value="ECO:0007669"/>
    <property type="project" value="InterPro"/>
</dbReference>
<dbReference type="InterPro" id="IPR020045">
    <property type="entry name" value="DNA_polI_H3TH"/>
</dbReference>
<gene>
    <name evidence="17" type="ORF">RF55_12383</name>
</gene>